<dbReference type="FunFam" id="3.40.630.70:FF:000001">
    <property type="entry name" value="Leucyl/phenylalanyl-tRNA--protein transferase"/>
    <property type="match status" value="1"/>
</dbReference>
<evidence type="ECO:0000256" key="14">
    <source>
        <dbReference type="ARBA" id="ARBA00083640"/>
    </source>
</evidence>
<evidence type="ECO:0000256" key="1">
    <source>
        <dbReference type="ARBA" id="ARBA00004496"/>
    </source>
</evidence>
<sequence length="244" mass="27411">MRRLHWLNEQDPDSFPDVRQALEEPNGLLAVGGDLSAERLEQAYLRGIFPWYSEGQPVLWWSPDPRMVLFPERLRVTRSLRKRAQNAGFRVTFDQAFEHTITACAAPRPGQPGTWISDDVIAAYTQLHRKGVAHSVEVWDGDELAGGLYGVGLGKAFFGESMFSRQRDASKIALLWLTRQLSAWDYALIDCQVSSTHLFSLGAEEVSRDEFIARLKVAVAEPGQPSPWQFDPGFSPLPQPTEEA</sequence>
<evidence type="ECO:0000256" key="9">
    <source>
        <dbReference type="ARBA" id="ARBA00061535"/>
    </source>
</evidence>
<dbReference type="FunFam" id="3.30.70.3550:FF:000001">
    <property type="entry name" value="Leucyl/phenylalanyl-tRNA--protein transferase"/>
    <property type="match status" value="1"/>
</dbReference>
<comment type="catalytic activity">
    <reaction evidence="7 15">
        <text>N-terminal L-lysyl-[protein] + L-leucyl-tRNA(Leu) = N-terminal L-leucyl-L-lysyl-[protein] + tRNA(Leu) + H(+)</text>
        <dbReference type="Rhea" id="RHEA:12340"/>
        <dbReference type="Rhea" id="RHEA-COMP:9613"/>
        <dbReference type="Rhea" id="RHEA-COMP:9622"/>
        <dbReference type="Rhea" id="RHEA-COMP:12670"/>
        <dbReference type="Rhea" id="RHEA-COMP:12671"/>
        <dbReference type="ChEBI" id="CHEBI:15378"/>
        <dbReference type="ChEBI" id="CHEBI:65249"/>
        <dbReference type="ChEBI" id="CHEBI:78442"/>
        <dbReference type="ChEBI" id="CHEBI:78494"/>
        <dbReference type="ChEBI" id="CHEBI:133043"/>
        <dbReference type="EC" id="2.3.2.6"/>
    </reaction>
</comment>
<keyword evidence="2 15" id="KW-0963">Cytoplasm</keyword>
<feature type="compositionally biased region" description="Pro residues" evidence="16">
    <location>
        <begin position="235"/>
        <end position="244"/>
    </location>
</feature>
<dbReference type="Pfam" id="PF03588">
    <property type="entry name" value="Leu_Phe_trans"/>
    <property type="match status" value="1"/>
</dbReference>
<evidence type="ECO:0000256" key="13">
    <source>
        <dbReference type="ARBA" id="ARBA00077165"/>
    </source>
</evidence>
<keyword evidence="3 15" id="KW-0808">Transferase</keyword>
<evidence type="ECO:0000256" key="7">
    <source>
        <dbReference type="ARBA" id="ARBA00051538"/>
    </source>
</evidence>
<protein>
    <recommendedName>
        <fullName evidence="11 15">Leucyl/phenylalanyl-tRNA--protein transferase</fullName>
        <ecNumber evidence="10 15">2.3.2.6</ecNumber>
    </recommendedName>
    <alternativeName>
        <fullName evidence="12 15">L/F-transferase</fullName>
    </alternativeName>
    <alternativeName>
        <fullName evidence="13 15">Leucyltransferase</fullName>
    </alternativeName>
    <alternativeName>
        <fullName evidence="14 15">Phenyalanyltransferase</fullName>
    </alternativeName>
</protein>
<comment type="caution">
    <text evidence="17">The sequence shown here is derived from an EMBL/GenBank/DDBJ whole genome shotgun (WGS) entry which is preliminary data.</text>
</comment>
<comment type="catalytic activity">
    <reaction evidence="5 15">
        <text>L-phenylalanyl-tRNA(Phe) + an N-terminal L-alpha-aminoacyl-[protein] = an N-terminal L-phenylalanyl-L-alpha-aminoacyl-[protein] + tRNA(Phe)</text>
        <dbReference type="Rhea" id="RHEA:43632"/>
        <dbReference type="Rhea" id="RHEA-COMP:9668"/>
        <dbReference type="Rhea" id="RHEA-COMP:9699"/>
        <dbReference type="Rhea" id="RHEA-COMP:10636"/>
        <dbReference type="Rhea" id="RHEA-COMP:10637"/>
        <dbReference type="ChEBI" id="CHEBI:78442"/>
        <dbReference type="ChEBI" id="CHEBI:78531"/>
        <dbReference type="ChEBI" id="CHEBI:78597"/>
        <dbReference type="ChEBI" id="CHEBI:83561"/>
        <dbReference type="EC" id="2.3.2.6"/>
    </reaction>
</comment>
<feature type="region of interest" description="Disordered" evidence="16">
    <location>
        <begin position="224"/>
        <end position="244"/>
    </location>
</feature>
<dbReference type="GO" id="GO:0030163">
    <property type="term" value="P:protein catabolic process"/>
    <property type="evidence" value="ECO:0007669"/>
    <property type="project" value="UniProtKB-UniRule"/>
</dbReference>
<evidence type="ECO:0000256" key="3">
    <source>
        <dbReference type="ARBA" id="ARBA00022679"/>
    </source>
</evidence>
<evidence type="ECO:0000256" key="6">
    <source>
        <dbReference type="ARBA" id="ARBA00050652"/>
    </source>
</evidence>
<gene>
    <name evidence="15" type="primary">aat</name>
    <name evidence="17" type="ORF">CAL65_04240</name>
</gene>
<evidence type="ECO:0000256" key="12">
    <source>
        <dbReference type="ARBA" id="ARBA00077136"/>
    </source>
</evidence>
<dbReference type="InterPro" id="IPR016181">
    <property type="entry name" value="Acyl_CoA_acyltransferase"/>
</dbReference>
<dbReference type="GO" id="GO:0008914">
    <property type="term" value="F:leucyl-tRNA--protein transferase activity"/>
    <property type="evidence" value="ECO:0007669"/>
    <property type="project" value="UniProtKB-UniRule"/>
</dbReference>
<dbReference type="EMBL" id="NFZW01000003">
    <property type="protein sequence ID" value="RFA38561.1"/>
    <property type="molecule type" value="Genomic_DNA"/>
</dbReference>
<evidence type="ECO:0000313" key="18">
    <source>
        <dbReference type="Proteomes" id="UP000256763"/>
    </source>
</evidence>
<dbReference type="SUPFAM" id="SSF55729">
    <property type="entry name" value="Acyl-CoA N-acyltransferases (Nat)"/>
    <property type="match status" value="1"/>
</dbReference>
<dbReference type="InterPro" id="IPR042221">
    <property type="entry name" value="Leu/Phe-tRNA_Trfase_N"/>
</dbReference>
<evidence type="ECO:0000256" key="10">
    <source>
        <dbReference type="ARBA" id="ARBA00066767"/>
    </source>
</evidence>
<dbReference type="NCBIfam" id="TIGR00667">
    <property type="entry name" value="aat"/>
    <property type="match status" value="1"/>
</dbReference>
<dbReference type="InterPro" id="IPR004616">
    <property type="entry name" value="Leu/Phe-tRNA_Trfase"/>
</dbReference>
<dbReference type="HAMAP" id="MF_00688">
    <property type="entry name" value="Leu_Phe_trans"/>
    <property type="match status" value="1"/>
</dbReference>
<accession>A0A3E0WZP7</accession>
<organism evidence="17 18">
    <name type="scientific">Alkalilimnicola ehrlichii</name>
    <dbReference type="NCBI Taxonomy" id="351052"/>
    <lineage>
        <taxon>Bacteria</taxon>
        <taxon>Pseudomonadati</taxon>
        <taxon>Pseudomonadota</taxon>
        <taxon>Gammaproteobacteria</taxon>
        <taxon>Chromatiales</taxon>
        <taxon>Ectothiorhodospiraceae</taxon>
        <taxon>Alkalilimnicola</taxon>
    </lineage>
</organism>
<comment type="subcellular location">
    <subcellularLocation>
        <location evidence="1 15">Cytoplasm</location>
    </subcellularLocation>
</comment>
<dbReference type="InterPro" id="IPR042203">
    <property type="entry name" value="Leu/Phe-tRNA_Trfase_C"/>
</dbReference>
<dbReference type="RefSeq" id="WP_116347515.1">
    <property type="nucleotide sequence ID" value="NZ_NFZW01000003.1"/>
</dbReference>
<reference evidence="18" key="1">
    <citation type="submission" date="2017-05" db="EMBL/GenBank/DDBJ databases">
        <authorList>
            <person name="Sharma S."/>
            <person name="Sidhu C."/>
            <person name="Pinnaka A.K."/>
        </authorList>
    </citation>
    <scope>NUCLEOTIDE SEQUENCE [LARGE SCALE GENOMIC DNA]</scope>
    <source>
        <strain evidence="18">AK93</strain>
    </source>
</reference>
<evidence type="ECO:0000256" key="15">
    <source>
        <dbReference type="HAMAP-Rule" id="MF_00688"/>
    </source>
</evidence>
<dbReference type="PANTHER" id="PTHR30098:SF2">
    <property type="entry name" value="LEUCYL_PHENYLALANYL-TRNA--PROTEIN TRANSFERASE"/>
    <property type="match status" value="1"/>
</dbReference>
<evidence type="ECO:0000256" key="4">
    <source>
        <dbReference type="ARBA" id="ARBA00023315"/>
    </source>
</evidence>
<comment type="similarity">
    <text evidence="9 15">Belongs to the L/F-transferase family.</text>
</comment>
<evidence type="ECO:0000256" key="5">
    <source>
        <dbReference type="ARBA" id="ARBA00050607"/>
    </source>
</evidence>
<dbReference type="AlphaFoldDB" id="A0A3E0WZP7"/>
<evidence type="ECO:0000313" key="17">
    <source>
        <dbReference type="EMBL" id="RFA38561.1"/>
    </source>
</evidence>
<dbReference type="Gene3D" id="3.30.70.3550">
    <property type="entry name" value="Leucyl/phenylalanyl-tRNA-protein transferase, N-terminal domain"/>
    <property type="match status" value="1"/>
</dbReference>
<dbReference type="Proteomes" id="UP000256763">
    <property type="component" value="Unassembled WGS sequence"/>
</dbReference>
<name>A0A3E0WZP7_9GAMM</name>
<evidence type="ECO:0000256" key="16">
    <source>
        <dbReference type="SAM" id="MobiDB-lite"/>
    </source>
</evidence>
<dbReference type="Gene3D" id="3.40.630.70">
    <property type="entry name" value="Leucyl/phenylalanyl-tRNA-protein transferase, C-terminal domain"/>
    <property type="match status" value="1"/>
</dbReference>
<dbReference type="PANTHER" id="PTHR30098">
    <property type="entry name" value="LEUCYL/PHENYLALANYL-TRNA--PROTEIN TRANSFERASE"/>
    <property type="match status" value="1"/>
</dbReference>
<keyword evidence="18" id="KW-1185">Reference proteome</keyword>
<dbReference type="GO" id="GO:0005737">
    <property type="term" value="C:cytoplasm"/>
    <property type="evidence" value="ECO:0007669"/>
    <property type="project" value="UniProtKB-SubCell"/>
</dbReference>
<dbReference type="EC" id="2.3.2.6" evidence="10 15"/>
<evidence type="ECO:0000256" key="2">
    <source>
        <dbReference type="ARBA" id="ARBA00022490"/>
    </source>
</evidence>
<comment type="function">
    <text evidence="8 15">Functions in the N-end rule pathway of protein degradation where it conjugates Leu, Phe and, less efficiently, Met from aminoacyl-tRNAs to the N-termini of proteins containing an N-terminal arginine or lysine.</text>
</comment>
<evidence type="ECO:0000256" key="8">
    <source>
        <dbReference type="ARBA" id="ARBA00054043"/>
    </source>
</evidence>
<proteinExistence type="inferred from homology"/>
<comment type="catalytic activity">
    <reaction evidence="6 15">
        <text>N-terminal L-arginyl-[protein] + L-leucyl-tRNA(Leu) = N-terminal L-leucyl-L-arginyl-[protein] + tRNA(Leu) + H(+)</text>
        <dbReference type="Rhea" id="RHEA:50416"/>
        <dbReference type="Rhea" id="RHEA-COMP:9613"/>
        <dbReference type="Rhea" id="RHEA-COMP:9622"/>
        <dbReference type="Rhea" id="RHEA-COMP:12672"/>
        <dbReference type="Rhea" id="RHEA-COMP:12673"/>
        <dbReference type="ChEBI" id="CHEBI:15378"/>
        <dbReference type="ChEBI" id="CHEBI:64719"/>
        <dbReference type="ChEBI" id="CHEBI:78442"/>
        <dbReference type="ChEBI" id="CHEBI:78494"/>
        <dbReference type="ChEBI" id="CHEBI:133044"/>
        <dbReference type="EC" id="2.3.2.6"/>
    </reaction>
</comment>
<evidence type="ECO:0000256" key="11">
    <source>
        <dbReference type="ARBA" id="ARBA00074372"/>
    </source>
</evidence>
<keyword evidence="4 15" id="KW-0012">Acyltransferase</keyword>